<evidence type="ECO:0000313" key="2">
    <source>
        <dbReference type="Proteomes" id="UP000001950"/>
    </source>
</evidence>
<sequence length="398" mass="44702">MTVTDVVGKILEDLREKALIHSKRNKKHKLKDILKPKVSRSNSKLEEIVNRRRFIFKASNNSSKNSDFFTRLVNSSPKPPVLRSIHHPVVNHLLKLSYSSNYRSYRGLVLLSSLKLIKEYCARNGPCNRIYTTSHSNNLLSDPDVKSDKVLLVSKKVLQKVGNLKSYDKGLLAEVPYPKPSSILGIPKLVLCLCPSTKKTNRTPDADLGTLIRSAQALQWQAVWVLKNGDIDLLDPLTIRSSHVYLVFIVLYSLSTIPYSRGTIHETLEFAKKNDLLLCHSSKDGLDIDSEPVSEKISSHKGVMLMSGNLPYVTYQLPAIQLIYLILELFSKSTKLSVMPRSVSSEDSNSVIVGPEAGQNSFSEGRKYTLDDQVQTAVSMYLIKKMFFNDVPSSPFIH</sequence>
<dbReference type="GeneID" id="3862571"/>
<dbReference type="eggNOG" id="KOG2506">
    <property type="taxonomic scope" value="Eukaryota"/>
</dbReference>
<keyword evidence="2" id="KW-1185">Reference proteome</keyword>
<accession>Q4UA17</accession>
<dbReference type="EMBL" id="CR940353">
    <property type="protein sequence ID" value="CAI76336.1"/>
    <property type="molecule type" value="Genomic_DNA"/>
</dbReference>
<dbReference type="SUPFAM" id="SSF55315">
    <property type="entry name" value="L30e-like"/>
    <property type="match status" value="1"/>
</dbReference>
<reference evidence="1 2" key="1">
    <citation type="journal article" date="2005" name="Science">
        <title>Genome of the host-cell transforming parasite Theileria annulata compared with T. parva.</title>
        <authorList>
            <person name="Pain A."/>
            <person name="Renauld H."/>
            <person name="Berriman M."/>
            <person name="Murphy L."/>
            <person name="Yeats C.A."/>
            <person name="Weir W."/>
            <person name="Kerhornou A."/>
            <person name="Aslett M."/>
            <person name="Bishop R."/>
            <person name="Bouchier C."/>
            <person name="Cochet M."/>
            <person name="Coulson R.M.R."/>
            <person name="Cronin A."/>
            <person name="de Villiers E.P."/>
            <person name="Fraser A."/>
            <person name="Fosker N."/>
            <person name="Gardner M."/>
            <person name="Goble A."/>
            <person name="Griffiths-Jones S."/>
            <person name="Harris D.E."/>
            <person name="Katzer F."/>
            <person name="Larke N."/>
            <person name="Lord A."/>
            <person name="Maser P."/>
            <person name="McKellar S."/>
            <person name="Mooney P."/>
            <person name="Morton F."/>
            <person name="Nene V."/>
            <person name="O'Neil S."/>
            <person name="Price C."/>
            <person name="Quail M.A."/>
            <person name="Rabbinowitsch E."/>
            <person name="Rawlings N.D."/>
            <person name="Rutter S."/>
            <person name="Saunders D."/>
            <person name="Seeger K."/>
            <person name="Shah T."/>
            <person name="Squares R."/>
            <person name="Squares S."/>
            <person name="Tivey A."/>
            <person name="Walker A.R."/>
            <person name="Woodward J."/>
            <person name="Dobbelaere D.A.E."/>
            <person name="Langsley G."/>
            <person name="Rajandream M.A."/>
            <person name="McKeever D."/>
            <person name="Shiels B."/>
            <person name="Tait A."/>
            <person name="Barrell B.G."/>
            <person name="Hall N."/>
        </authorList>
    </citation>
    <scope>NUCLEOTIDE SEQUENCE [LARGE SCALE GENOMIC DNA]</scope>
    <source>
        <strain evidence="2">Ankara</strain>
    </source>
</reference>
<dbReference type="OMA" id="LQWQAVW"/>
<proteinExistence type="predicted"/>
<dbReference type="KEGG" id="tan:TA07660"/>
<dbReference type="OrthoDB" id="270651at2759"/>
<dbReference type="RefSeq" id="XP_952960.1">
    <property type="nucleotide sequence ID" value="XM_947867.1"/>
</dbReference>
<gene>
    <name evidence="1" type="ORF">TA07660</name>
</gene>
<dbReference type="VEuPathDB" id="PiroplasmaDB:TA07660"/>
<dbReference type="InterPro" id="IPR029064">
    <property type="entry name" value="Ribosomal_eL30-like_sf"/>
</dbReference>
<dbReference type="InterPro" id="IPR051259">
    <property type="entry name" value="rRNA_Methyltransferase"/>
</dbReference>
<organism evidence="1 2">
    <name type="scientific">Theileria annulata</name>
    <dbReference type="NCBI Taxonomy" id="5874"/>
    <lineage>
        <taxon>Eukaryota</taxon>
        <taxon>Sar</taxon>
        <taxon>Alveolata</taxon>
        <taxon>Apicomplexa</taxon>
        <taxon>Aconoidasida</taxon>
        <taxon>Piroplasmida</taxon>
        <taxon>Theileriidae</taxon>
        <taxon>Theileria</taxon>
    </lineage>
</organism>
<dbReference type="InParanoid" id="Q4UA17"/>
<dbReference type="AlphaFoldDB" id="Q4UA17"/>
<dbReference type="Proteomes" id="UP000001950">
    <property type="component" value="Chromosome 4"/>
</dbReference>
<dbReference type="PANTHER" id="PTHR43191:SF2">
    <property type="entry name" value="RRNA METHYLTRANSFERASE 3, MITOCHONDRIAL"/>
    <property type="match status" value="1"/>
</dbReference>
<dbReference type="PANTHER" id="PTHR43191">
    <property type="entry name" value="RRNA METHYLTRANSFERASE 3"/>
    <property type="match status" value="1"/>
</dbReference>
<name>Q4UA17_THEAN</name>
<dbReference type="FunCoup" id="Q4UA17">
    <property type="interactions" value="29"/>
</dbReference>
<dbReference type="GO" id="GO:0003723">
    <property type="term" value="F:RNA binding"/>
    <property type="evidence" value="ECO:0007669"/>
    <property type="project" value="TreeGrafter"/>
</dbReference>
<protein>
    <submittedName>
        <fullName evidence="1">Uncharacterized protein</fullName>
    </submittedName>
</protein>
<evidence type="ECO:0000313" key="1">
    <source>
        <dbReference type="EMBL" id="CAI76336.1"/>
    </source>
</evidence>